<dbReference type="OrthoDB" id="9990906at2759"/>
<name>A0A0R3PYV4_ANGCS</name>
<dbReference type="InterPro" id="IPR017452">
    <property type="entry name" value="GPCR_Rhodpsn_7TM"/>
</dbReference>
<evidence type="ECO:0000313" key="9">
    <source>
        <dbReference type="WBParaSite" id="ACOC_0001164501-mRNA-1"/>
    </source>
</evidence>
<evidence type="ECO:0000313" key="8">
    <source>
        <dbReference type="Proteomes" id="UP000267027"/>
    </source>
</evidence>
<reference evidence="7 8" key="2">
    <citation type="submission" date="2018-11" db="EMBL/GenBank/DDBJ databases">
        <authorList>
            <consortium name="Pathogen Informatics"/>
        </authorList>
    </citation>
    <scope>NUCLEOTIDE SEQUENCE [LARGE SCALE GENOMIC DNA]</scope>
    <source>
        <strain evidence="7 8">Costa Rica</strain>
    </source>
</reference>
<reference evidence="9" key="1">
    <citation type="submission" date="2017-02" db="UniProtKB">
        <authorList>
            <consortium name="WormBaseParasite"/>
        </authorList>
    </citation>
    <scope>IDENTIFICATION</scope>
</reference>
<dbReference type="Proteomes" id="UP000267027">
    <property type="component" value="Unassembled WGS sequence"/>
</dbReference>
<evidence type="ECO:0000256" key="4">
    <source>
        <dbReference type="ARBA" id="ARBA00023136"/>
    </source>
</evidence>
<dbReference type="AlphaFoldDB" id="A0A0R3PYV4"/>
<dbReference type="InterPro" id="IPR000276">
    <property type="entry name" value="GPCR_Rhodpsn"/>
</dbReference>
<comment type="subcellular location">
    <subcellularLocation>
        <location evidence="1">Membrane</location>
    </subcellularLocation>
</comment>
<evidence type="ECO:0000256" key="2">
    <source>
        <dbReference type="ARBA" id="ARBA00022692"/>
    </source>
</evidence>
<feature type="transmembrane region" description="Helical" evidence="5">
    <location>
        <begin position="40"/>
        <end position="59"/>
    </location>
</feature>
<accession>A0A0R3PYV4</accession>
<sequence length="195" mass="22067">MDGTAQIVYLLFVLAVSVERLLIVKFPFRSLDVYNPRQTFFISMGILLGTFLLTSYHHVSHTCMTWMTCSDTQLIGVCYSNAMPMWGSRPNPTAVFTRQWIELSVLLNAVFAVLLPVFAVAVLNISLIRLLKKRNTQELLVNSVNTNPTAAHEQERKVTTTVLAIVSCFSLTQGPSALMFIYLLLYPVARYFFFD</sequence>
<dbReference type="GO" id="GO:0004930">
    <property type="term" value="F:G protein-coupled receptor activity"/>
    <property type="evidence" value="ECO:0007669"/>
    <property type="project" value="InterPro"/>
</dbReference>
<keyword evidence="3 5" id="KW-1133">Transmembrane helix</keyword>
<dbReference type="SUPFAM" id="SSF81321">
    <property type="entry name" value="Family A G protein-coupled receptor-like"/>
    <property type="match status" value="1"/>
</dbReference>
<organism evidence="9">
    <name type="scientific">Angiostrongylus costaricensis</name>
    <name type="common">Nematode worm</name>
    <dbReference type="NCBI Taxonomy" id="334426"/>
    <lineage>
        <taxon>Eukaryota</taxon>
        <taxon>Metazoa</taxon>
        <taxon>Ecdysozoa</taxon>
        <taxon>Nematoda</taxon>
        <taxon>Chromadorea</taxon>
        <taxon>Rhabditida</taxon>
        <taxon>Rhabditina</taxon>
        <taxon>Rhabditomorpha</taxon>
        <taxon>Strongyloidea</taxon>
        <taxon>Metastrongylidae</taxon>
        <taxon>Angiostrongylus</taxon>
    </lineage>
</organism>
<dbReference type="OMA" id="YHAVESI"/>
<gene>
    <name evidence="7" type="ORF">ACOC_LOCUS11646</name>
</gene>
<keyword evidence="8" id="KW-1185">Reference proteome</keyword>
<dbReference type="WBParaSite" id="ACOC_0001164501-mRNA-1">
    <property type="protein sequence ID" value="ACOC_0001164501-mRNA-1"/>
    <property type="gene ID" value="ACOC_0001164501"/>
</dbReference>
<feature type="domain" description="G-protein coupled receptors family 1 profile" evidence="6">
    <location>
        <begin position="1"/>
        <end position="195"/>
    </location>
</feature>
<proteinExistence type="predicted"/>
<dbReference type="PANTHER" id="PTHR46895:SF7">
    <property type="entry name" value="G-PROTEIN COUPLED RECEPTORS FAMILY 1 PROFILE DOMAIN-CONTAINING PROTEIN"/>
    <property type="match status" value="1"/>
</dbReference>
<evidence type="ECO:0000313" key="7">
    <source>
        <dbReference type="EMBL" id="VDM63231.1"/>
    </source>
</evidence>
<keyword evidence="4 5" id="KW-0472">Membrane</keyword>
<dbReference type="EMBL" id="UYYA01004747">
    <property type="protein sequence ID" value="VDM63231.1"/>
    <property type="molecule type" value="Genomic_DNA"/>
</dbReference>
<protein>
    <submittedName>
        <fullName evidence="9">G_PROTEIN_RECEP_F1_2 domain-containing protein</fullName>
    </submittedName>
</protein>
<keyword evidence="2 5" id="KW-0812">Transmembrane</keyword>
<evidence type="ECO:0000259" key="6">
    <source>
        <dbReference type="PROSITE" id="PS50262"/>
    </source>
</evidence>
<evidence type="ECO:0000256" key="3">
    <source>
        <dbReference type="ARBA" id="ARBA00022989"/>
    </source>
</evidence>
<dbReference type="Gene3D" id="1.20.1070.10">
    <property type="entry name" value="Rhodopsin 7-helix transmembrane proteins"/>
    <property type="match status" value="1"/>
</dbReference>
<feature type="transmembrane region" description="Helical" evidence="5">
    <location>
        <begin position="6"/>
        <end position="28"/>
    </location>
</feature>
<feature type="transmembrane region" description="Helical" evidence="5">
    <location>
        <begin position="105"/>
        <end position="127"/>
    </location>
</feature>
<dbReference type="GO" id="GO:0016020">
    <property type="term" value="C:membrane"/>
    <property type="evidence" value="ECO:0007669"/>
    <property type="project" value="UniProtKB-SubCell"/>
</dbReference>
<evidence type="ECO:0000256" key="5">
    <source>
        <dbReference type="SAM" id="Phobius"/>
    </source>
</evidence>
<dbReference type="PANTHER" id="PTHR46895">
    <property type="entry name" value="PROTEIN CBG20548-RELATED"/>
    <property type="match status" value="1"/>
</dbReference>
<dbReference type="Pfam" id="PF00001">
    <property type="entry name" value="7tm_1"/>
    <property type="match status" value="1"/>
</dbReference>
<dbReference type="PROSITE" id="PS50262">
    <property type="entry name" value="G_PROTEIN_RECEP_F1_2"/>
    <property type="match status" value="1"/>
</dbReference>
<evidence type="ECO:0000256" key="1">
    <source>
        <dbReference type="ARBA" id="ARBA00004370"/>
    </source>
</evidence>